<organism evidence="2">
    <name type="scientific">Candidatus Methanophagaceae archaeon ANME-1 ERB6</name>
    <dbReference type="NCBI Taxonomy" id="2759912"/>
    <lineage>
        <taxon>Archaea</taxon>
        <taxon>Methanobacteriati</taxon>
        <taxon>Methanobacteriota</taxon>
        <taxon>Stenosarchaea group</taxon>
        <taxon>Methanomicrobia</taxon>
        <taxon>Candidatus Methanophagales</taxon>
        <taxon>Candidatus Methanophagaceae</taxon>
    </lineage>
</organism>
<gene>
    <name evidence="2" type="ORF">CGEPLDJD_00014</name>
</gene>
<feature type="domain" description="Polymerase nucleotidyl transferase" evidence="1">
    <location>
        <begin position="138"/>
        <end position="203"/>
    </location>
</feature>
<accession>A0A7G9YWW0</accession>
<evidence type="ECO:0000259" key="1">
    <source>
        <dbReference type="Pfam" id="PF01909"/>
    </source>
</evidence>
<evidence type="ECO:0000313" key="2">
    <source>
        <dbReference type="EMBL" id="QNO52494.1"/>
    </source>
</evidence>
<dbReference type="AlphaFoldDB" id="A0A7G9YWW0"/>
<sequence>MVKLFYKPLQGLRGGGVEPHIRKGLFMTTRIRIRDFVTTSQAWIFSVASYDLGEGDVKCILRYIPDESGDRVSEKGRYRKLDFRESYEFLRTHRPEYVKDVHEVPKKDITEILRPEERLPWIAEREGGVRNIYELLGKAIPKDRIGITGSFLCGLNNQQSDLDFVVYGQKNFNLARQIIADATKDGNLLTEIGQDVWKQIYNKRNPELSYDDFVAQEKRKKNRGVIDDTYFDLLYVRDWAEIRKLDRRDYEKGERMGYARITAEVKNAPFSFDSPAIYEIEHPEISKVLCFTHTYTGQASEGELIEARGVIERTKHETRLVVGTTREAKGEWIKSLSLLQGNKSLTQINAD</sequence>
<reference evidence="2" key="1">
    <citation type="submission" date="2020-06" db="EMBL/GenBank/DDBJ databases">
        <title>Unique genomic features of the anaerobic methanotrophic archaea.</title>
        <authorList>
            <person name="Chadwick G.L."/>
            <person name="Skennerton C.T."/>
            <person name="Laso-Perez R."/>
            <person name="Leu A.O."/>
            <person name="Speth D.R."/>
            <person name="Yu H."/>
            <person name="Morgan-Lang C."/>
            <person name="Hatzenpichler R."/>
            <person name="Goudeau D."/>
            <person name="Malmstrom R."/>
            <person name="Brazelton W.J."/>
            <person name="Woyke T."/>
            <person name="Hallam S.J."/>
            <person name="Tyson G.W."/>
            <person name="Wegener G."/>
            <person name="Boetius A."/>
            <person name="Orphan V."/>
        </authorList>
    </citation>
    <scope>NUCLEOTIDE SEQUENCE</scope>
</reference>
<dbReference type="InterPro" id="IPR043519">
    <property type="entry name" value="NT_sf"/>
</dbReference>
<dbReference type="SUPFAM" id="SSF81301">
    <property type="entry name" value="Nucleotidyltransferase"/>
    <property type="match status" value="1"/>
</dbReference>
<dbReference type="InterPro" id="IPR002934">
    <property type="entry name" value="Polymerase_NTP_transf_dom"/>
</dbReference>
<dbReference type="GO" id="GO:0016779">
    <property type="term" value="F:nucleotidyltransferase activity"/>
    <property type="evidence" value="ECO:0007669"/>
    <property type="project" value="InterPro"/>
</dbReference>
<dbReference type="EMBL" id="MT631512">
    <property type="protein sequence ID" value="QNO52494.1"/>
    <property type="molecule type" value="Genomic_DNA"/>
</dbReference>
<protein>
    <recommendedName>
        <fullName evidence="1">Polymerase nucleotidyl transferase domain-containing protein</fullName>
    </recommendedName>
</protein>
<dbReference type="Pfam" id="PF01909">
    <property type="entry name" value="NTP_transf_2"/>
    <property type="match status" value="1"/>
</dbReference>
<proteinExistence type="predicted"/>
<name>A0A7G9YWW0_9EURY</name>